<reference evidence="13" key="3">
    <citation type="submission" date="2014-09" db="EMBL/GenBank/DDBJ databases">
        <authorList>
            <person name="Magalhaes I.L.F."/>
            <person name="Oliveira U."/>
            <person name="Santos F.R."/>
            <person name="Vidigal T.H.D.A."/>
            <person name="Brescovit A.D."/>
            <person name="Santos A.J."/>
        </authorList>
    </citation>
    <scope>NUCLEOTIDE SEQUENCE</scope>
</reference>
<evidence type="ECO:0000259" key="10">
    <source>
        <dbReference type="PROSITE" id="PS50103"/>
    </source>
</evidence>
<dbReference type="PANTHER" id="PTHR46527:SF1">
    <property type="entry name" value="NUCLEOPORIN NUP42"/>
    <property type="match status" value="1"/>
</dbReference>
<reference evidence="12" key="2">
    <citation type="submission" date="2014-07" db="EMBL/GenBank/DDBJ databases">
        <authorList>
            <person name="Hull J."/>
        </authorList>
    </citation>
    <scope>NUCLEOTIDE SEQUENCE</scope>
</reference>
<keyword evidence="3 9" id="KW-0863">Zinc-finger</keyword>
<comment type="subcellular location">
    <subcellularLocation>
        <location evidence="1">Nucleus membrane</location>
        <topology evidence="1">Peripheral membrane protein</topology>
        <orientation evidence="1">Cytoplasmic side</orientation>
    </subcellularLocation>
</comment>
<evidence type="ECO:0000256" key="5">
    <source>
        <dbReference type="ARBA" id="ARBA00023242"/>
    </source>
</evidence>
<dbReference type="GO" id="GO:0031965">
    <property type="term" value="C:nuclear membrane"/>
    <property type="evidence" value="ECO:0007669"/>
    <property type="project" value="UniProtKB-SubCell"/>
</dbReference>
<feature type="zinc finger region" description="C3H1-type" evidence="9">
    <location>
        <begin position="1"/>
        <end position="27"/>
    </location>
</feature>
<evidence type="ECO:0000256" key="2">
    <source>
        <dbReference type="ARBA" id="ARBA00022723"/>
    </source>
</evidence>
<dbReference type="InterPro" id="IPR041367">
    <property type="entry name" value="Znf-CCCH_4"/>
</dbReference>
<evidence type="ECO:0000313" key="12">
    <source>
        <dbReference type="EMBL" id="JAG19343.1"/>
    </source>
</evidence>
<keyword evidence="2 9" id="KW-0479">Metal-binding</keyword>
<evidence type="ECO:0000256" key="3">
    <source>
        <dbReference type="ARBA" id="ARBA00022771"/>
    </source>
</evidence>
<dbReference type="AlphaFoldDB" id="A0A0A9XKK2"/>
<feature type="domain" description="C3H1-type" evidence="10">
    <location>
        <begin position="1"/>
        <end position="27"/>
    </location>
</feature>
<evidence type="ECO:0000256" key="1">
    <source>
        <dbReference type="ARBA" id="ARBA00004335"/>
    </source>
</evidence>
<proteinExistence type="predicted"/>
<dbReference type="EMBL" id="GBRD01016782">
    <property type="protein sequence ID" value="JAG49045.1"/>
    <property type="molecule type" value="Transcribed_RNA"/>
</dbReference>
<sequence>MSNNVCRYFLNNNCRYGNRCRFSHNVSESGSISSGSSHNPYVYIRDQSVSPQNWKKSSLSNTEVREIIDRIAEEANQVEYEHMWPLTCLSVLRDAPNVPGWEDFSMEEIRAAAYSSKAAGRFDEYVIFFKNLQQKAKENRLIFLRPGKKAEEIVKTMIDKRNQETPQPSASAVKSNFSFSSAQIPAFGGVASSTFAAPSSTFAAPSQFGASIFGNQTSSTPVSGSPFGSGTPFSSQEPNAGIFAMAARGFNQSQSSNINDTAMETATDISLIQNSPPPFHQNIFGQVAQPPPSGSVLRGGGNAPSVFALDTAPTGFPPFGAPAAVPPSTQMHLSAIFTPMDQLTDIELEQFRATTFTLHNLPLRPPPQELC</sequence>
<evidence type="ECO:0000313" key="13">
    <source>
        <dbReference type="EMBL" id="JAG49045.1"/>
    </source>
</evidence>
<dbReference type="SUPFAM" id="SSF90229">
    <property type="entry name" value="CCCH zinc finger"/>
    <property type="match status" value="1"/>
</dbReference>
<name>A0A0A9XKK2_LYGHE</name>
<dbReference type="InterPro" id="IPR000571">
    <property type="entry name" value="Znf_CCCH"/>
</dbReference>
<dbReference type="GO" id="GO:0008270">
    <property type="term" value="F:zinc ion binding"/>
    <property type="evidence" value="ECO:0007669"/>
    <property type="project" value="UniProtKB-KW"/>
</dbReference>
<accession>A0A0A9XKK2</accession>
<evidence type="ECO:0000256" key="9">
    <source>
        <dbReference type="PROSITE-ProRule" id="PRU00723"/>
    </source>
</evidence>
<dbReference type="SMART" id="SM00356">
    <property type="entry name" value="ZnF_C3H1"/>
    <property type="match status" value="1"/>
</dbReference>
<dbReference type="PANTHER" id="PTHR46527">
    <property type="entry name" value="NUCLEOPORIN-LIKE PROTEIN 2"/>
    <property type="match status" value="1"/>
</dbReference>
<keyword evidence="4 9" id="KW-0862">Zinc</keyword>
<protein>
    <recommendedName>
        <fullName evidence="7">Nucleoporin NUP42</fullName>
    </recommendedName>
    <alternativeName>
        <fullName evidence="8">Nucleoporin-like protein 2</fullName>
    </alternativeName>
</protein>
<comment type="function">
    <text evidence="6">Required for the export of mRNAs containing poly(A) tails from the nucleus into the cytoplasm.</text>
</comment>
<evidence type="ECO:0000256" key="8">
    <source>
        <dbReference type="ARBA" id="ARBA00042384"/>
    </source>
</evidence>
<reference evidence="12" key="1">
    <citation type="journal article" date="2014" name="PLoS ONE">
        <title>Transcriptome-Based Identification of ABC Transporters in the Western Tarnished Plant Bug Lygus hesperus.</title>
        <authorList>
            <person name="Hull J.J."/>
            <person name="Chaney K."/>
            <person name="Geib S.M."/>
            <person name="Fabrick J.A."/>
            <person name="Brent C.S."/>
            <person name="Walsh D."/>
            <person name="Lavine L.C."/>
        </authorList>
    </citation>
    <scope>NUCLEOTIDE SEQUENCE</scope>
</reference>
<dbReference type="Pfam" id="PF18044">
    <property type="entry name" value="zf-CCCH_4"/>
    <property type="match status" value="1"/>
</dbReference>
<dbReference type="EMBL" id="GBHO01024261">
    <property type="protein sequence ID" value="JAG19343.1"/>
    <property type="molecule type" value="Transcribed_RNA"/>
</dbReference>
<dbReference type="PROSITE" id="PS50103">
    <property type="entry name" value="ZF_C3H1"/>
    <property type="match status" value="1"/>
</dbReference>
<dbReference type="InterPro" id="IPR051767">
    <property type="entry name" value="Nucleoporin_NUP42"/>
</dbReference>
<dbReference type="EMBL" id="GBHO01024262">
    <property type="protein sequence ID" value="JAG19342.1"/>
    <property type="molecule type" value="Transcribed_RNA"/>
</dbReference>
<evidence type="ECO:0000256" key="7">
    <source>
        <dbReference type="ARBA" id="ARBA00039886"/>
    </source>
</evidence>
<dbReference type="Gene3D" id="4.10.1000.10">
    <property type="entry name" value="Zinc finger, CCCH-type"/>
    <property type="match status" value="1"/>
</dbReference>
<organism evidence="12">
    <name type="scientific">Lygus hesperus</name>
    <name type="common">Western plant bug</name>
    <dbReference type="NCBI Taxonomy" id="30085"/>
    <lineage>
        <taxon>Eukaryota</taxon>
        <taxon>Metazoa</taxon>
        <taxon>Ecdysozoa</taxon>
        <taxon>Arthropoda</taxon>
        <taxon>Hexapoda</taxon>
        <taxon>Insecta</taxon>
        <taxon>Pterygota</taxon>
        <taxon>Neoptera</taxon>
        <taxon>Paraneoptera</taxon>
        <taxon>Hemiptera</taxon>
        <taxon>Heteroptera</taxon>
        <taxon>Panheteroptera</taxon>
        <taxon>Cimicomorpha</taxon>
        <taxon>Miridae</taxon>
        <taxon>Mirini</taxon>
        <taxon>Lygus</taxon>
    </lineage>
</organism>
<gene>
    <name evidence="12" type="primary">Nupl2_1</name>
    <name evidence="11" type="synonym">Nupl2_2</name>
    <name evidence="11" type="ORF">CM83_50703</name>
    <name evidence="12" type="ORF">CM83_50704</name>
</gene>
<evidence type="ECO:0000256" key="6">
    <source>
        <dbReference type="ARBA" id="ARBA00037262"/>
    </source>
</evidence>
<evidence type="ECO:0000313" key="11">
    <source>
        <dbReference type="EMBL" id="JAG19342.1"/>
    </source>
</evidence>
<dbReference type="InterPro" id="IPR036855">
    <property type="entry name" value="Znf_CCCH_sf"/>
</dbReference>
<evidence type="ECO:0000256" key="4">
    <source>
        <dbReference type="ARBA" id="ARBA00022833"/>
    </source>
</evidence>
<keyword evidence="5" id="KW-0539">Nucleus</keyword>